<comment type="similarity">
    <text evidence="2">Belongs to the DsbD family.</text>
</comment>
<dbReference type="Pfam" id="PF02683">
    <property type="entry name" value="DsbD_TM"/>
    <property type="match status" value="1"/>
</dbReference>
<reference evidence="8" key="1">
    <citation type="submission" date="2020-05" db="EMBL/GenBank/DDBJ databases">
        <title>Novel species in genus Nocardioides.</title>
        <authorList>
            <person name="Zhang G."/>
        </authorList>
    </citation>
    <scope>NUCLEOTIDE SEQUENCE [LARGE SCALE GENOMIC DNA]</scope>
    <source>
        <strain evidence="8">zg-1050</strain>
    </source>
</reference>
<protein>
    <submittedName>
        <fullName evidence="7">Redoxin family protein</fullName>
    </submittedName>
</protein>
<dbReference type="KEGG" id="bwa:HLV38_06295"/>
<proteinExistence type="inferred from homology"/>
<evidence type="ECO:0000256" key="2">
    <source>
        <dbReference type="ARBA" id="ARBA00006143"/>
    </source>
</evidence>
<comment type="subcellular location">
    <subcellularLocation>
        <location evidence="1">Cell membrane</location>
        <topology evidence="1">Multi-pass membrane protein</topology>
    </subcellularLocation>
</comment>
<keyword evidence="6" id="KW-0472">Membrane</keyword>
<evidence type="ECO:0000256" key="3">
    <source>
        <dbReference type="ARBA" id="ARBA00022475"/>
    </source>
</evidence>
<sequence length="410" mass="43031">MDLSLIASAAVAGLLSFFSPCILPLLPVYLGVLTTDADQRQLGPLRRSANTLAFVLGISFVFVALGAGSSALGAAVSSPYLAIALGLVVFAFGLHLAGALSIPFLKLERRADLGKISGKGVAGAFVLGLAFSFGWTPCVGPILGTILALAADQGSVAAGAGLLLVYALGLSLPFVCISVASGFFLAKLKALHRHLGAIQRIGGALIAIMGLWMVFSQVNDLMVRNVALQDQAAYEAELAAQGQGSSDADATRLIAGAQGVKAGDADPSGVSSAWKNVALTDLDGQVHRLSEFRGRPLYFEFWGSWCTSCVEDLDQLTEVYRRHRDSNVQITSLVVPNSFGEKSPEDFVAWARDRGVEIPVLMDTKGSLSSYLGLNAFPTSVFVSSDGTIARIRVGAIEPAELDRLLSELS</sequence>
<dbReference type="InterPro" id="IPR013740">
    <property type="entry name" value="Redoxin"/>
</dbReference>
<evidence type="ECO:0000256" key="5">
    <source>
        <dbReference type="ARBA" id="ARBA00022989"/>
    </source>
</evidence>
<organism evidence="7 8">
    <name type="scientific">Berryella wangjianweii</name>
    <dbReference type="NCBI Taxonomy" id="2734634"/>
    <lineage>
        <taxon>Bacteria</taxon>
        <taxon>Bacillati</taxon>
        <taxon>Actinomycetota</taxon>
        <taxon>Coriobacteriia</taxon>
        <taxon>Eggerthellales</taxon>
        <taxon>Eggerthellaceae</taxon>
        <taxon>Berryella</taxon>
    </lineage>
</organism>
<dbReference type="PANTHER" id="PTHR31272:SF4">
    <property type="entry name" value="CYTOCHROME C-TYPE BIOGENESIS PROTEIN HI_1454-RELATED"/>
    <property type="match status" value="1"/>
</dbReference>
<dbReference type="InterPro" id="IPR013766">
    <property type="entry name" value="Thioredoxin_domain"/>
</dbReference>
<evidence type="ECO:0000256" key="6">
    <source>
        <dbReference type="ARBA" id="ARBA00023136"/>
    </source>
</evidence>
<keyword evidence="4" id="KW-0812">Transmembrane</keyword>
<dbReference type="Pfam" id="PF08534">
    <property type="entry name" value="Redoxin"/>
    <property type="match status" value="1"/>
</dbReference>
<keyword evidence="5" id="KW-1133">Transmembrane helix</keyword>
<dbReference type="PANTHER" id="PTHR31272">
    <property type="entry name" value="CYTOCHROME C-TYPE BIOGENESIS PROTEIN HI_1454-RELATED"/>
    <property type="match status" value="1"/>
</dbReference>
<dbReference type="PROSITE" id="PS51352">
    <property type="entry name" value="THIOREDOXIN_2"/>
    <property type="match status" value="1"/>
</dbReference>
<dbReference type="InterPro" id="IPR051790">
    <property type="entry name" value="Cytochrome_c-biogenesis_DsbD"/>
</dbReference>
<keyword evidence="8" id="KW-1185">Reference proteome</keyword>
<dbReference type="InterPro" id="IPR036249">
    <property type="entry name" value="Thioredoxin-like_sf"/>
</dbReference>
<dbReference type="GO" id="GO:0017004">
    <property type="term" value="P:cytochrome complex assembly"/>
    <property type="evidence" value="ECO:0007669"/>
    <property type="project" value="InterPro"/>
</dbReference>
<dbReference type="GO" id="GO:0016491">
    <property type="term" value="F:oxidoreductase activity"/>
    <property type="evidence" value="ECO:0007669"/>
    <property type="project" value="InterPro"/>
</dbReference>
<accession>A0A6M8J1A8</accession>
<dbReference type="AlphaFoldDB" id="A0A6M8J1A8"/>
<evidence type="ECO:0000256" key="1">
    <source>
        <dbReference type="ARBA" id="ARBA00004651"/>
    </source>
</evidence>
<dbReference type="InterPro" id="IPR003834">
    <property type="entry name" value="Cyt_c_assmbl_TM_dom"/>
</dbReference>
<dbReference type="CDD" id="cd02966">
    <property type="entry name" value="TlpA_like_family"/>
    <property type="match status" value="1"/>
</dbReference>
<dbReference type="Proteomes" id="UP000503297">
    <property type="component" value="Chromosome"/>
</dbReference>
<name>A0A6M8J1A8_9ACTN</name>
<dbReference type="EMBL" id="CP053716">
    <property type="protein sequence ID" value="QKF07760.1"/>
    <property type="molecule type" value="Genomic_DNA"/>
</dbReference>
<evidence type="ECO:0000256" key="4">
    <source>
        <dbReference type="ARBA" id="ARBA00022692"/>
    </source>
</evidence>
<dbReference type="RefSeq" id="WP_172166413.1">
    <property type="nucleotide sequence ID" value="NZ_CP053716.1"/>
</dbReference>
<gene>
    <name evidence="7" type="ORF">HLV38_06295</name>
</gene>
<dbReference type="SUPFAM" id="SSF52833">
    <property type="entry name" value="Thioredoxin-like"/>
    <property type="match status" value="1"/>
</dbReference>
<evidence type="ECO:0000313" key="7">
    <source>
        <dbReference type="EMBL" id="QKF07760.1"/>
    </source>
</evidence>
<keyword evidence="3" id="KW-1003">Cell membrane</keyword>
<evidence type="ECO:0000313" key="8">
    <source>
        <dbReference type="Proteomes" id="UP000503297"/>
    </source>
</evidence>
<dbReference type="GO" id="GO:0005886">
    <property type="term" value="C:plasma membrane"/>
    <property type="evidence" value="ECO:0007669"/>
    <property type="project" value="UniProtKB-SubCell"/>
</dbReference>
<dbReference type="Gene3D" id="3.40.30.10">
    <property type="entry name" value="Glutaredoxin"/>
    <property type="match status" value="1"/>
</dbReference>